<feature type="transmembrane region" description="Helical" evidence="7">
    <location>
        <begin position="480"/>
        <end position="501"/>
    </location>
</feature>
<dbReference type="PRINTS" id="PR00119">
    <property type="entry name" value="CATATPASE"/>
</dbReference>
<dbReference type="NCBIfam" id="TIGR01494">
    <property type="entry name" value="ATPase_P-type"/>
    <property type="match status" value="1"/>
</dbReference>
<gene>
    <name evidence="10" type="ORF">QBC47DRAFT_188206</name>
</gene>
<feature type="transmembrane region" description="Helical" evidence="7">
    <location>
        <begin position="546"/>
        <end position="566"/>
    </location>
</feature>
<comment type="caution">
    <text evidence="10">The sequence shown here is derived from an EMBL/GenBank/DDBJ whole genome shotgun (WGS) entry which is preliminary data.</text>
</comment>
<keyword evidence="3 7" id="KW-0479">Metal-binding</keyword>
<dbReference type="PROSITE" id="PS00154">
    <property type="entry name" value="ATPASE_E1_E2"/>
    <property type="match status" value="1"/>
</dbReference>
<evidence type="ECO:0000256" key="1">
    <source>
        <dbReference type="ARBA" id="ARBA00004370"/>
    </source>
</evidence>
<name>A0AAJ0BE36_9PEZI</name>
<dbReference type="AlphaFoldDB" id="A0AAJ0BE36"/>
<keyword evidence="4" id="KW-1278">Translocase</keyword>
<feature type="compositionally biased region" description="Basic and acidic residues" evidence="8">
    <location>
        <begin position="41"/>
        <end position="64"/>
    </location>
</feature>
<dbReference type="InterPro" id="IPR056236">
    <property type="entry name" value="HMA_PCA1"/>
</dbReference>
<dbReference type="InterPro" id="IPR018303">
    <property type="entry name" value="ATPase_P-typ_P_site"/>
</dbReference>
<evidence type="ECO:0000313" key="10">
    <source>
        <dbReference type="EMBL" id="KAK1756608.1"/>
    </source>
</evidence>
<dbReference type="SUPFAM" id="SSF81653">
    <property type="entry name" value="Calcium ATPase, transduction domain A"/>
    <property type="match status" value="1"/>
</dbReference>
<dbReference type="SUPFAM" id="SSF55008">
    <property type="entry name" value="HMA, heavy metal-associated domain"/>
    <property type="match status" value="1"/>
</dbReference>
<dbReference type="PROSITE" id="PS50846">
    <property type="entry name" value="HMA_2"/>
    <property type="match status" value="1"/>
</dbReference>
<proteinExistence type="inferred from homology"/>
<organism evidence="10 11">
    <name type="scientific">Echria macrotheca</name>
    <dbReference type="NCBI Taxonomy" id="438768"/>
    <lineage>
        <taxon>Eukaryota</taxon>
        <taxon>Fungi</taxon>
        <taxon>Dikarya</taxon>
        <taxon>Ascomycota</taxon>
        <taxon>Pezizomycotina</taxon>
        <taxon>Sordariomycetes</taxon>
        <taxon>Sordariomycetidae</taxon>
        <taxon>Sordariales</taxon>
        <taxon>Schizotheciaceae</taxon>
        <taxon>Echria</taxon>
    </lineage>
</organism>
<sequence>MACSSDCCGPPKHLPDLSPSPRGVNSTPGHVDDTDSCCGDSDEKADKHHHHEPCGGHDEHEHTADPAVNNSHGLGATSATDGTCNDDCCDSPSSKAPATAQAPECCDGTTSPCCDDSCLDRLALRACEGDEKPVVVEASYPVPSTSSSRPSSKCGGVEDGKSCGYHKRITQDTYAATLSALGCICRALLALGQESCCAPKERSSIDRKYSAKRSSSRSSTMTRSSVDSCCATKTKLRVSKKHDHASHNKRTLCSGSGPSTGSAAKGGCCGDKRPTSRASSCASHDGGSHAGSCGDGCCDEKPSESLDITREAFDTSSGTDIEKGVGDREHVVLSVAGMTCTGCEGKLKKNLGRLGQVKNLKTSLVLSRAEFDLDPTAGSLDEVLKHMERTCEFKFEIVTNQDSGVDFIVPGNPLQFIDQPWPTGVTDITVIDKHTVNVAFDPKAVGARDLLEKGWGEPLQLAAPRADPTIAAGSKHVRHLGYMTLLSVVLTIPVLVMAWAPLPEAKIAYGSASLALATLIQVFVAGPFYPKALKSLLFSRVVEMDLLIVLSTTAAYIFSVVAFAYMVTGQPLEGESEFFETSTLLVTLIMLGRYVAAQARHKAVESISIRSLQASSATIVDEHGHGARDIDARLLQYGDFFKVAPDSRIPTDGTVVSGISEVDESMVTGESSPVEKRRKSAVIAGTINGSGTLVVRLNRLPADNTITAIATLVDEAKLTKPKIQDLADKVASFFVPVIVTIAVITFVSWLAFGMRVQGKSGSSAAIQAVTYAITVLIVSCPCAIGLAVPMVIVIGTGLAAHHGVVFKSSESIEVAHKAKHVVFDKTGTLTQGKLSVAREEYTAGNDPATTSSLLLGLLSGIKHPVSVAVAAHLTAKGVTPSPASDVKALAGKGVEGVAPSGLFLRAGNSRWLDTSSDPAVQSLLSQSYTVFCFTINNSLAAVIGLRDSVRDDALDTVTELQNRGIQVHVISGDDDGVVRALAGSLHIPPANVRSRCTPADKKAYIAALLEPTTLPPTTTRTKFIKSTKPKSPVVIFCGDGTNDAVALSQATVGVAIQHADNDDSETKGSIGADVARSAADVILVTPRLSGILTLISTSRKSVNRIWMNFGWSFVYNVFAILLGAGAFASLGGGKVRIPPEYAGLGEIVSVLPVVVVAVQLRWERV</sequence>
<evidence type="ECO:0000256" key="8">
    <source>
        <dbReference type="SAM" id="MobiDB-lite"/>
    </source>
</evidence>
<dbReference type="InterPro" id="IPR008250">
    <property type="entry name" value="ATPase_P-typ_transduc_dom_A_sf"/>
</dbReference>
<keyword evidence="11" id="KW-1185">Reference proteome</keyword>
<dbReference type="InterPro" id="IPR006121">
    <property type="entry name" value="HMA_dom"/>
</dbReference>
<feature type="transmembrane region" description="Helical" evidence="7">
    <location>
        <begin position="1109"/>
        <end position="1129"/>
    </location>
</feature>
<evidence type="ECO:0000256" key="3">
    <source>
        <dbReference type="ARBA" id="ARBA00022723"/>
    </source>
</evidence>
<dbReference type="InterPro" id="IPR023299">
    <property type="entry name" value="ATPase_P-typ_cyto_dom_N"/>
</dbReference>
<dbReference type="InterPro" id="IPR023214">
    <property type="entry name" value="HAD_sf"/>
</dbReference>
<feature type="region of interest" description="Disordered" evidence="8">
    <location>
        <begin position="1"/>
        <end position="74"/>
    </location>
</feature>
<evidence type="ECO:0000313" key="11">
    <source>
        <dbReference type="Proteomes" id="UP001239445"/>
    </source>
</evidence>
<feature type="compositionally biased region" description="Polar residues" evidence="8">
    <location>
        <begin position="251"/>
        <end position="262"/>
    </location>
</feature>
<accession>A0AAJ0BE36</accession>
<feature type="transmembrane region" description="Helical" evidence="7">
    <location>
        <begin position="730"/>
        <end position="752"/>
    </location>
</feature>
<feature type="transmembrane region" description="Helical" evidence="7">
    <location>
        <begin position="578"/>
        <end position="596"/>
    </location>
</feature>
<keyword evidence="2 7" id="KW-0812">Transmembrane</keyword>
<dbReference type="EMBL" id="MU839832">
    <property type="protein sequence ID" value="KAK1756608.1"/>
    <property type="molecule type" value="Genomic_DNA"/>
</dbReference>
<evidence type="ECO:0000256" key="5">
    <source>
        <dbReference type="ARBA" id="ARBA00022989"/>
    </source>
</evidence>
<dbReference type="FunFam" id="2.70.150.10:FF:000002">
    <property type="entry name" value="Copper-transporting ATPase 1, putative"/>
    <property type="match status" value="1"/>
</dbReference>
<feature type="transmembrane region" description="Helical" evidence="7">
    <location>
        <begin position="1141"/>
        <end position="1160"/>
    </location>
</feature>
<dbReference type="SUPFAM" id="SSF56784">
    <property type="entry name" value="HAD-like"/>
    <property type="match status" value="1"/>
</dbReference>
<evidence type="ECO:0000256" key="6">
    <source>
        <dbReference type="ARBA" id="ARBA00023136"/>
    </source>
</evidence>
<dbReference type="PANTHER" id="PTHR46594:SF4">
    <property type="entry name" value="P-TYPE CATION-TRANSPORTING ATPASE"/>
    <property type="match status" value="1"/>
</dbReference>
<reference evidence="10" key="1">
    <citation type="submission" date="2023-06" db="EMBL/GenBank/DDBJ databases">
        <title>Genome-scale phylogeny and comparative genomics of the fungal order Sordariales.</title>
        <authorList>
            <consortium name="Lawrence Berkeley National Laboratory"/>
            <person name="Hensen N."/>
            <person name="Bonometti L."/>
            <person name="Westerberg I."/>
            <person name="Brannstrom I.O."/>
            <person name="Guillou S."/>
            <person name="Cros-Aarteil S."/>
            <person name="Calhoun S."/>
            <person name="Haridas S."/>
            <person name="Kuo A."/>
            <person name="Mondo S."/>
            <person name="Pangilinan J."/>
            <person name="Riley R."/>
            <person name="Labutti K."/>
            <person name="Andreopoulos B."/>
            <person name="Lipzen A."/>
            <person name="Chen C."/>
            <person name="Yanf M."/>
            <person name="Daum C."/>
            <person name="Ng V."/>
            <person name="Clum A."/>
            <person name="Steindorff A."/>
            <person name="Ohm R."/>
            <person name="Martin F."/>
            <person name="Silar P."/>
            <person name="Natvig D."/>
            <person name="Lalanne C."/>
            <person name="Gautier V."/>
            <person name="Ament-Velasquez S.L."/>
            <person name="Kruys A."/>
            <person name="Hutchinson M.I."/>
            <person name="Powell A.J."/>
            <person name="Barry K."/>
            <person name="Miller A.N."/>
            <person name="Grigoriev I.V."/>
            <person name="Debuchy R."/>
            <person name="Gladieux P."/>
            <person name="Thoren M.H."/>
            <person name="Johannesson H."/>
        </authorList>
    </citation>
    <scope>NUCLEOTIDE SEQUENCE</scope>
    <source>
        <strain evidence="10">PSN4</strain>
    </source>
</reference>
<dbReference type="SFLD" id="SFLDF00027">
    <property type="entry name" value="p-type_atpase"/>
    <property type="match status" value="1"/>
</dbReference>
<evidence type="ECO:0000259" key="9">
    <source>
        <dbReference type="PROSITE" id="PS50846"/>
    </source>
</evidence>
<dbReference type="Gene3D" id="3.40.50.1000">
    <property type="entry name" value="HAD superfamily/HAD-like"/>
    <property type="match status" value="1"/>
</dbReference>
<dbReference type="SUPFAM" id="SSF81665">
    <property type="entry name" value="Calcium ATPase, transmembrane domain M"/>
    <property type="match status" value="1"/>
</dbReference>
<feature type="transmembrane region" description="Helical" evidence="7">
    <location>
        <begin position="507"/>
        <end position="525"/>
    </location>
</feature>
<dbReference type="GO" id="GO:0005524">
    <property type="term" value="F:ATP binding"/>
    <property type="evidence" value="ECO:0007669"/>
    <property type="project" value="UniProtKB-UniRule"/>
</dbReference>
<dbReference type="GO" id="GO:0030003">
    <property type="term" value="P:intracellular monoatomic cation homeostasis"/>
    <property type="evidence" value="ECO:0007669"/>
    <property type="project" value="UniProtKB-ARBA"/>
</dbReference>
<dbReference type="PANTHER" id="PTHR46594">
    <property type="entry name" value="P-TYPE CATION-TRANSPORTING ATPASE"/>
    <property type="match status" value="1"/>
</dbReference>
<dbReference type="SFLD" id="SFLDG00002">
    <property type="entry name" value="C1.7:_P-type_atpase_like"/>
    <property type="match status" value="1"/>
</dbReference>
<dbReference type="Proteomes" id="UP001239445">
    <property type="component" value="Unassembled WGS sequence"/>
</dbReference>
<protein>
    <submittedName>
        <fullName evidence="10">Copper-translocating P-type ATPase</fullName>
    </submittedName>
</protein>
<dbReference type="InterPro" id="IPR023298">
    <property type="entry name" value="ATPase_P-typ_TM_dom_sf"/>
</dbReference>
<dbReference type="NCBIfam" id="TIGR01525">
    <property type="entry name" value="ATPase-IB_hvy"/>
    <property type="match status" value="1"/>
</dbReference>
<dbReference type="InterPro" id="IPR036412">
    <property type="entry name" value="HAD-like_sf"/>
</dbReference>
<dbReference type="GO" id="GO:0046872">
    <property type="term" value="F:metal ion binding"/>
    <property type="evidence" value="ECO:0007669"/>
    <property type="project" value="UniProtKB-KW"/>
</dbReference>
<keyword evidence="7" id="KW-0067">ATP-binding</keyword>
<feature type="region of interest" description="Disordered" evidence="8">
    <location>
        <begin position="240"/>
        <end position="263"/>
    </location>
</feature>
<evidence type="ECO:0000256" key="4">
    <source>
        <dbReference type="ARBA" id="ARBA00022967"/>
    </source>
</evidence>
<dbReference type="GO" id="GO:0016020">
    <property type="term" value="C:membrane"/>
    <property type="evidence" value="ECO:0007669"/>
    <property type="project" value="UniProtKB-SubCell"/>
</dbReference>
<dbReference type="Pfam" id="PF24534">
    <property type="entry name" value="HMA_PCA1"/>
    <property type="match status" value="1"/>
</dbReference>
<dbReference type="GO" id="GO:0016887">
    <property type="term" value="F:ATP hydrolysis activity"/>
    <property type="evidence" value="ECO:0007669"/>
    <property type="project" value="InterPro"/>
</dbReference>
<dbReference type="Pfam" id="PF00403">
    <property type="entry name" value="HMA"/>
    <property type="match status" value="1"/>
</dbReference>
<keyword evidence="7" id="KW-0547">Nucleotide-binding</keyword>
<comment type="subcellular location">
    <subcellularLocation>
        <location evidence="1 7">Membrane</location>
    </subcellularLocation>
</comment>
<dbReference type="InterPro" id="IPR044492">
    <property type="entry name" value="P_typ_ATPase_HD_dom"/>
</dbReference>
<dbReference type="CDD" id="cd00371">
    <property type="entry name" value="HMA"/>
    <property type="match status" value="1"/>
</dbReference>
<evidence type="ECO:0000256" key="7">
    <source>
        <dbReference type="RuleBase" id="RU362081"/>
    </source>
</evidence>
<feature type="transmembrane region" description="Helical" evidence="7">
    <location>
        <begin position="772"/>
        <end position="800"/>
    </location>
</feature>
<comment type="similarity">
    <text evidence="7">Belongs to the cation transport ATPase (P-type) (TC 3.A.3) family. Type IB subfamily.</text>
</comment>
<dbReference type="GO" id="GO:0019829">
    <property type="term" value="F:ATPase-coupled monoatomic cation transmembrane transporter activity"/>
    <property type="evidence" value="ECO:0007669"/>
    <property type="project" value="InterPro"/>
</dbReference>
<keyword evidence="6 7" id="KW-0472">Membrane</keyword>
<dbReference type="Pfam" id="PF00122">
    <property type="entry name" value="E1-E2_ATPase"/>
    <property type="match status" value="1"/>
</dbReference>
<dbReference type="InterPro" id="IPR001757">
    <property type="entry name" value="P_typ_ATPase"/>
</dbReference>
<dbReference type="Pfam" id="PF00702">
    <property type="entry name" value="Hydrolase"/>
    <property type="match status" value="1"/>
</dbReference>
<feature type="domain" description="HMA" evidence="9">
    <location>
        <begin position="329"/>
        <end position="392"/>
    </location>
</feature>
<dbReference type="Gene3D" id="3.30.70.100">
    <property type="match status" value="1"/>
</dbReference>
<dbReference type="InterPro" id="IPR059000">
    <property type="entry name" value="ATPase_P-type_domA"/>
</dbReference>
<evidence type="ECO:0000256" key="2">
    <source>
        <dbReference type="ARBA" id="ARBA00022692"/>
    </source>
</evidence>
<dbReference type="Gene3D" id="3.40.1110.10">
    <property type="entry name" value="Calcium-transporting ATPase, cytoplasmic domain N"/>
    <property type="match status" value="1"/>
</dbReference>
<dbReference type="InterPro" id="IPR036163">
    <property type="entry name" value="HMA_dom_sf"/>
</dbReference>
<dbReference type="Gene3D" id="2.70.150.10">
    <property type="entry name" value="Calcium-transporting ATPase, cytoplasmic transduction domain A"/>
    <property type="match status" value="1"/>
</dbReference>
<dbReference type="InterPro" id="IPR027256">
    <property type="entry name" value="P-typ_ATPase_IB"/>
</dbReference>
<feature type="compositionally biased region" description="Basic residues" evidence="8">
    <location>
        <begin position="240"/>
        <end position="250"/>
    </location>
</feature>
<keyword evidence="5 7" id="KW-1133">Transmembrane helix</keyword>
<dbReference type="SFLD" id="SFLDS00003">
    <property type="entry name" value="Haloacid_Dehalogenase"/>
    <property type="match status" value="1"/>
</dbReference>